<dbReference type="Pfam" id="PF15635">
    <property type="entry name" value="Tox-GHH2"/>
    <property type="match status" value="1"/>
</dbReference>
<feature type="domain" description="Tox-GHH2" evidence="2">
    <location>
        <begin position="205"/>
        <end position="323"/>
    </location>
</feature>
<protein>
    <submittedName>
        <fullName evidence="3">DUF4150 domain-containing protein</fullName>
    </submittedName>
</protein>
<feature type="compositionally biased region" description="Basic and acidic residues" evidence="1">
    <location>
        <begin position="333"/>
        <end position="350"/>
    </location>
</feature>
<comment type="caution">
    <text evidence="3">The sequence shown here is derived from an EMBL/GenBank/DDBJ whole genome shotgun (WGS) entry which is preliminary data.</text>
</comment>
<name>A0AAJ1EBD2_9PSED</name>
<feature type="region of interest" description="Disordered" evidence="1">
    <location>
        <begin position="326"/>
        <end position="359"/>
    </location>
</feature>
<gene>
    <name evidence="3" type="ORF">I8747_27940</name>
</gene>
<reference evidence="3" key="1">
    <citation type="submission" date="2020-12" db="EMBL/GenBank/DDBJ databases">
        <title>Generalized mutagenesis with transposon Tn5. A laboratory procedure for the identification of genes responsible for a bacterial phenotype and its regulation, illustrated with phenazine production in Pseudomonas chlororaphis.</title>
        <authorList>
            <person name="Muzio F."/>
            <person name="Sobrero P."/>
            <person name="Agaras B."/>
            <person name="Valverde C."/>
        </authorList>
    </citation>
    <scope>NUCLEOTIDE SEQUENCE</scope>
    <source>
        <strain evidence="3">SMMP3</strain>
    </source>
</reference>
<proteinExistence type="predicted"/>
<dbReference type="RefSeq" id="WP_151264289.1">
    <property type="nucleotide sequence ID" value="NZ_CP177156.1"/>
</dbReference>
<organism evidence="3 4">
    <name type="scientific">Pseudomonas chlororaphis subsp. aurantiaca</name>
    <dbReference type="NCBI Taxonomy" id="86192"/>
    <lineage>
        <taxon>Bacteria</taxon>
        <taxon>Pseudomonadati</taxon>
        <taxon>Pseudomonadota</taxon>
        <taxon>Gammaproteobacteria</taxon>
        <taxon>Pseudomonadales</taxon>
        <taxon>Pseudomonadaceae</taxon>
        <taxon>Pseudomonas</taxon>
    </lineage>
</organism>
<evidence type="ECO:0000313" key="3">
    <source>
        <dbReference type="EMBL" id="MBU4636651.1"/>
    </source>
</evidence>
<sequence length="359" mass="39527">MGNQVFANNMEISCKAADGKSVACFPDVCFTPPQAPPTPMGVPIPYPNTGMAKDTTKGSRTVKITRKEVMLKNKSYFKTSYGDEAGCAPKKGVVTSKIKGKVYFTSWSMDVKFEGENVVRNLDMTTHNHASYPGNTPTWPYLDEVAGGPPGKGCEDERKEVEDKCSGDHDKDCKNDDCQRAKKCMLVPHTPRSTENQQGCCKGETPHHLIEVHCFTEASGRSSKKRLEEFKSYDDTRAPCVCVTGSRYKETHGQMHAIQNTAEKGAMDADGPRSQMGGKDNAWNYGAAKESAVFAHQKTFPASGKDGKPCKKECLEAQMDNYHKQVGVTDNKTPLRADRSPLNDEQKEYGAEQLMDLDG</sequence>
<dbReference type="InterPro" id="IPR028917">
    <property type="entry name" value="Tox-GHH2_domain"/>
</dbReference>
<dbReference type="CDD" id="cd14740">
    <property type="entry name" value="PAAR_4"/>
    <property type="match status" value="1"/>
</dbReference>
<accession>A0AAJ1EBD2</accession>
<dbReference type="EMBL" id="JAEEFW010000010">
    <property type="protein sequence ID" value="MBU4636651.1"/>
    <property type="molecule type" value="Genomic_DNA"/>
</dbReference>
<evidence type="ECO:0000259" key="2">
    <source>
        <dbReference type="Pfam" id="PF15635"/>
    </source>
</evidence>
<dbReference type="Proteomes" id="UP000787568">
    <property type="component" value="Unassembled WGS sequence"/>
</dbReference>
<dbReference type="AlphaFoldDB" id="A0AAJ1EBD2"/>
<dbReference type="Pfam" id="PF13665">
    <property type="entry name" value="Tox-PAAR-like"/>
    <property type="match status" value="1"/>
</dbReference>
<evidence type="ECO:0000256" key="1">
    <source>
        <dbReference type="SAM" id="MobiDB-lite"/>
    </source>
</evidence>
<evidence type="ECO:0000313" key="4">
    <source>
        <dbReference type="Proteomes" id="UP000787568"/>
    </source>
</evidence>